<proteinExistence type="predicted"/>
<feature type="domain" description="WW" evidence="2">
    <location>
        <begin position="171"/>
        <end position="205"/>
    </location>
</feature>
<feature type="region of interest" description="Disordered" evidence="1">
    <location>
        <begin position="410"/>
        <end position="429"/>
    </location>
</feature>
<gene>
    <name evidence="3" type="ORF">HPP92_017874</name>
</gene>
<feature type="compositionally biased region" description="Polar residues" evidence="1">
    <location>
        <begin position="709"/>
        <end position="718"/>
    </location>
</feature>
<feature type="region of interest" description="Disordered" evidence="1">
    <location>
        <begin position="435"/>
        <end position="464"/>
    </location>
</feature>
<feature type="compositionally biased region" description="Basic and acidic residues" evidence="1">
    <location>
        <begin position="860"/>
        <end position="879"/>
    </location>
</feature>
<dbReference type="PROSITE" id="PS50020">
    <property type="entry name" value="WW_DOMAIN_2"/>
    <property type="match status" value="1"/>
</dbReference>
<dbReference type="SMART" id="SM00456">
    <property type="entry name" value="WW"/>
    <property type="match status" value="1"/>
</dbReference>
<evidence type="ECO:0000256" key="1">
    <source>
        <dbReference type="SAM" id="MobiDB-lite"/>
    </source>
</evidence>
<feature type="compositionally biased region" description="Basic and acidic residues" evidence="1">
    <location>
        <begin position="22"/>
        <end position="31"/>
    </location>
</feature>
<evidence type="ECO:0000259" key="2">
    <source>
        <dbReference type="PROSITE" id="PS50020"/>
    </source>
</evidence>
<dbReference type="EMBL" id="JADCNL010000009">
    <property type="protein sequence ID" value="KAG0466294.1"/>
    <property type="molecule type" value="Genomic_DNA"/>
</dbReference>
<reference evidence="3 4" key="1">
    <citation type="journal article" date="2020" name="Nat. Food">
        <title>A phased Vanilla planifolia genome enables genetic improvement of flavour and production.</title>
        <authorList>
            <person name="Hasing T."/>
            <person name="Tang H."/>
            <person name="Brym M."/>
            <person name="Khazi F."/>
            <person name="Huang T."/>
            <person name="Chambers A.H."/>
        </authorList>
    </citation>
    <scope>NUCLEOTIDE SEQUENCE [LARGE SCALE GENOMIC DNA]</scope>
    <source>
        <tissue evidence="3">Leaf</tissue>
    </source>
</reference>
<evidence type="ECO:0000313" key="4">
    <source>
        <dbReference type="Proteomes" id="UP000636800"/>
    </source>
</evidence>
<feature type="compositionally biased region" description="Polar residues" evidence="1">
    <location>
        <begin position="725"/>
        <end position="735"/>
    </location>
</feature>
<dbReference type="PROSITE" id="PS01159">
    <property type="entry name" value="WW_DOMAIN_1"/>
    <property type="match status" value="1"/>
</dbReference>
<dbReference type="AlphaFoldDB" id="A0A835Q611"/>
<dbReference type="CDD" id="cd00201">
    <property type="entry name" value="WW"/>
    <property type="match status" value="1"/>
</dbReference>
<name>A0A835Q611_VANPL</name>
<feature type="compositionally biased region" description="Pro residues" evidence="1">
    <location>
        <begin position="555"/>
        <end position="572"/>
    </location>
</feature>
<dbReference type="Proteomes" id="UP000636800">
    <property type="component" value="Unassembled WGS sequence"/>
</dbReference>
<sequence>MGKRKERRLAAMSAARRVKLDLFAEPSEDKGCSANEEVGGDREKDHSTSLPTSSLSGHKQENPLLLLGQYSDDELDDEGSKHLMEDMDADGVMVCEAKEHVVTSENLANYEDEVIEGSHTKPEPEKVVSSGELETINVKSAENSLVENGICETDPMTEAPASGPHEGLANGHVDGHWKLVLHDESNQYYYWNTVTGETSWEVPTDLSVDAQTTNEPSISIGIEETVPEEHISAKENVNMGIYVHVSTADNSQISSIISQDAGGYQQIELNSENIFNANQSIGHYSVDNVSGSYGNLSGYQTVLHLVSDNEGHLTSQSDCYGREDAHCLQLVNYGEGLLQRLDALYGSASNLESYEEIKKEIDIRISDCRALSSYGSALLPFWWHTEARLKQIESALEKCESSVQVLSEELGKMDTGKKPPKDNLSSEINEKSVGISEAESGMNSQETVNTSKASPESNFEHQRNENQPEMLEANPNSHSVNSAPTQILNVEDDMDVEMEVDDETPSEPIITGELMTVTCPSHADHLIQPNQASSQSPSFPSDDFSVPPPPEEEWIPPPPPEGEPLPPPPPPENEMDSSHEPTEPFPPSYTGSIPCPYPDQYNLGYTVPAYDYYSSTVTQVPNGIYYVNTESSQLTESETPAYYDPFATSLPEVTLSVPQVDSATYYDAASVAVSSGSVFSNVEPPAFYVKSAAVSYKDASCHSSDFEPSVNSDCNSLPKTKESQKSILQSSSPVLSAQAPAAASGNDSALDTQPPTAPKNQTKVLRSKKRTVTVATNLRSNKKVSSLVDKWKAAKEELHGEEEEEPEDALDALQKKRQKEIEEWRARQVASGEAQDNANFVPLGGDWRERVKRRRAAAVKAEEAHASADIPGKEKKRPESCGAFKRSSYRMAGSLGRVNKASLLWKSPNLGDDLDAANKMK</sequence>
<dbReference type="SUPFAM" id="SSF51045">
    <property type="entry name" value="WW domain"/>
    <property type="match status" value="1"/>
</dbReference>
<feature type="compositionally biased region" description="Polar residues" evidence="1">
    <location>
        <begin position="48"/>
        <end position="57"/>
    </location>
</feature>
<feature type="compositionally biased region" description="Polar residues" evidence="1">
    <location>
        <begin position="441"/>
        <end position="457"/>
    </location>
</feature>
<feature type="region of interest" description="Disordered" evidence="1">
    <location>
        <begin position="22"/>
        <end position="63"/>
    </location>
</feature>
<feature type="region of interest" description="Disordered" evidence="1">
    <location>
        <begin position="527"/>
        <end position="591"/>
    </location>
</feature>
<accession>A0A835Q611</accession>
<keyword evidence="4" id="KW-1185">Reference proteome</keyword>
<feature type="compositionally biased region" description="Basic and acidic residues" evidence="1">
    <location>
        <begin position="410"/>
        <end position="421"/>
    </location>
</feature>
<organism evidence="3 4">
    <name type="scientific">Vanilla planifolia</name>
    <name type="common">Vanilla</name>
    <dbReference type="NCBI Taxonomy" id="51239"/>
    <lineage>
        <taxon>Eukaryota</taxon>
        <taxon>Viridiplantae</taxon>
        <taxon>Streptophyta</taxon>
        <taxon>Embryophyta</taxon>
        <taxon>Tracheophyta</taxon>
        <taxon>Spermatophyta</taxon>
        <taxon>Magnoliopsida</taxon>
        <taxon>Liliopsida</taxon>
        <taxon>Asparagales</taxon>
        <taxon>Orchidaceae</taxon>
        <taxon>Vanilloideae</taxon>
        <taxon>Vanilleae</taxon>
        <taxon>Vanilla</taxon>
    </lineage>
</organism>
<dbReference type="PANTHER" id="PTHR47852">
    <property type="entry name" value="OS06G0298400 PROTEIN"/>
    <property type="match status" value="1"/>
</dbReference>
<dbReference type="InterPro" id="IPR036020">
    <property type="entry name" value="WW_dom_sf"/>
</dbReference>
<comment type="caution">
    <text evidence="3">The sequence shown here is derived from an EMBL/GenBank/DDBJ whole genome shotgun (WGS) entry which is preliminary data.</text>
</comment>
<dbReference type="Gene3D" id="2.20.70.10">
    <property type="match status" value="1"/>
</dbReference>
<evidence type="ECO:0000313" key="3">
    <source>
        <dbReference type="EMBL" id="KAG0466294.1"/>
    </source>
</evidence>
<feature type="compositionally biased region" description="Low complexity" evidence="1">
    <location>
        <begin position="533"/>
        <end position="545"/>
    </location>
</feature>
<protein>
    <recommendedName>
        <fullName evidence="2">WW domain-containing protein</fullName>
    </recommendedName>
</protein>
<feature type="region of interest" description="Disordered" evidence="1">
    <location>
        <begin position="859"/>
        <end position="886"/>
    </location>
</feature>
<dbReference type="Pfam" id="PF00397">
    <property type="entry name" value="WW"/>
    <property type="match status" value="1"/>
</dbReference>
<dbReference type="PANTHER" id="PTHR47852:SF2">
    <property type="entry name" value="WW DOMAIN-CONTAINING PROTEIN"/>
    <property type="match status" value="1"/>
</dbReference>
<feature type="compositionally biased region" description="Polar residues" evidence="1">
    <location>
        <begin position="745"/>
        <end position="764"/>
    </location>
</feature>
<feature type="region of interest" description="Disordered" evidence="1">
    <location>
        <begin position="701"/>
        <end position="770"/>
    </location>
</feature>
<dbReference type="InterPro" id="IPR001202">
    <property type="entry name" value="WW_dom"/>
</dbReference>
<dbReference type="OrthoDB" id="1903104at2759"/>